<name>A0ABP0YC57_9ROSI</name>
<evidence type="ECO:0000256" key="1">
    <source>
        <dbReference type="SAM" id="MobiDB-lite"/>
    </source>
</evidence>
<accession>A0ABP0YC57</accession>
<proteinExistence type="predicted"/>
<reference evidence="2 3" key="1">
    <citation type="submission" date="2024-03" db="EMBL/GenBank/DDBJ databases">
        <authorList>
            <person name="Gkanogiannis A."/>
            <person name="Becerra Lopez-Lavalle L."/>
        </authorList>
    </citation>
    <scope>NUCLEOTIDE SEQUENCE [LARGE SCALE GENOMIC DNA]</scope>
</reference>
<evidence type="ECO:0000313" key="3">
    <source>
        <dbReference type="Proteomes" id="UP001642487"/>
    </source>
</evidence>
<organism evidence="2 3">
    <name type="scientific">Citrullus colocynthis</name>
    <name type="common">colocynth</name>
    <dbReference type="NCBI Taxonomy" id="252529"/>
    <lineage>
        <taxon>Eukaryota</taxon>
        <taxon>Viridiplantae</taxon>
        <taxon>Streptophyta</taxon>
        <taxon>Embryophyta</taxon>
        <taxon>Tracheophyta</taxon>
        <taxon>Spermatophyta</taxon>
        <taxon>Magnoliopsida</taxon>
        <taxon>eudicotyledons</taxon>
        <taxon>Gunneridae</taxon>
        <taxon>Pentapetalae</taxon>
        <taxon>rosids</taxon>
        <taxon>fabids</taxon>
        <taxon>Cucurbitales</taxon>
        <taxon>Cucurbitaceae</taxon>
        <taxon>Benincaseae</taxon>
        <taxon>Citrullus</taxon>
    </lineage>
</organism>
<keyword evidence="3" id="KW-1185">Reference proteome</keyword>
<protein>
    <submittedName>
        <fullName evidence="2">Uncharacterized protein</fullName>
    </submittedName>
</protein>
<gene>
    <name evidence="2" type="ORF">CITCOLO1_LOCUS10016</name>
</gene>
<evidence type="ECO:0000313" key="2">
    <source>
        <dbReference type="EMBL" id="CAK9318062.1"/>
    </source>
</evidence>
<dbReference type="EMBL" id="OZ021737">
    <property type="protein sequence ID" value="CAK9318062.1"/>
    <property type="molecule type" value="Genomic_DNA"/>
</dbReference>
<sequence>MGSVQLDTMVGEGNKKGERQRGRKKEGVLFTATVTYYRERRGWRGKEEERDIGTAMGFWVLQYSMGDVTINRITNWEKQI</sequence>
<dbReference type="Proteomes" id="UP001642487">
    <property type="component" value="Chromosome 3"/>
</dbReference>
<feature type="region of interest" description="Disordered" evidence="1">
    <location>
        <begin position="1"/>
        <end position="24"/>
    </location>
</feature>